<dbReference type="InterPro" id="IPR039319">
    <property type="entry name" value="ELF3-like"/>
</dbReference>
<dbReference type="PANTHER" id="PTHR34281:SF7">
    <property type="entry name" value="PROTEIN EARLY FLOWERING 3"/>
    <property type="match status" value="1"/>
</dbReference>
<dbReference type="PANTHER" id="PTHR34281">
    <property type="entry name" value="PROTEIN EARLY FLOWERING 3"/>
    <property type="match status" value="1"/>
</dbReference>
<sequence>MMMRGGGGGGGGDEAKVISPLFPRLHVNESDRGRQRAPPRNKMALYGHLNVPSQRSLSMLLHNNSSVPSISSSHGGGDESSMFLPFYNSDESSILVDKFHSQSVPGTKLKGNQERKSMDTTPAIPQVISKSNTLQPLHFSDYKKFSTRNLGIGIGIGDDLMLPTPTLSGVDKKFSCSQHSKGPESFSKLNLDASVQLHTSVNRDLMERPNSIPSTKCSSVDLWNREDGSNARLHNEHRAAHDDMIFGEKILVGSDRCVENGSKVGNESCLRESLGVDNGSSNMLENKSKALEENKCGTLQVGAISRNKYGRGASMVKSISPLDICPDDVAGIVGEKRFCEIRRDIVNHQRVFALQVFELHRLIKVQRLIARSPQMVLEDTLNVCSIKKSPSNYVLEPPLFLKDNSRKPSIGIKRAGDDAVAKLPLPFAIDDTNKGQSKHRPRDVSFSGNPLSTSTDENTSPSRCCFSPTGNQWLVPIMSHSEGLVYKPYTGPYPPTVGFLAPIYGNCNASHELSDSSQHGIGILPGNPPLGPTYFLHYGMPVSNPPVSSLAVEQISSFNGFGSKGNQFSTSDATPRQSSCSMSSEMSQAISYCARKLPELAENETQASVGSSPSPSKRAKRDALPLFPTEPTMPTSNHDGRISTSREQPIKVVPHNPISATESAARIFQSIQEERKQYK</sequence>
<dbReference type="EMBL" id="JBBPBN010000021">
    <property type="protein sequence ID" value="KAK9014131.1"/>
    <property type="molecule type" value="Genomic_DNA"/>
</dbReference>
<feature type="compositionally biased region" description="Polar residues" evidence="1">
    <location>
        <begin position="603"/>
        <end position="615"/>
    </location>
</feature>
<keyword evidence="3" id="KW-1185">Reference proteome</keyword>
<evidence type="ECO:0000313" key="2">
    <source>
        <dbReference type="EMBL" id="KAK9014131.1"/>
    </source>
</evidence>
<organism evidence="2 3">
    <name type="scientific">Hibiscus sabdariffa</name>
    <name type="common">roselle</name>
    <dbReference type="NCBI Taxonomy" id="183260"/>
    <lineage>
        <taxon>Eukaryota</taxon>
        <taxon>Viridiplantae</taxon>
        <taxon>Streptophyta</taxon>
        <taxon>Embryophyta</taxon>
        <taxon>Tracheophyta</taxon>
        <taxon>Spermatophyta</taxon>
        <taxon>Magnoliopsida</taxon>
        <taxon>eudicotyledons</taxon>
        <taxon>Gunneridae</taxon>
        <taxon>Pentapetalae</taxon>
        <taxon>rosids</taxon>
        <taxon>malvids</taxon>
        <taxon>Malvales</taxon>
        <taxon>Malvaceae</taxon>
        <taxon>Malvoideae</taxon>
        <taxon>Hibiscus</taxon>
    </lineage>
</organism>
<protein>
    <submittedName>
        <fullName evidence="2">Uncharacterized protein</fullName>
    </submittedName>
</protein>
<feature type="compositionally biased region" description="Polar residues" evidence="1">
    <location>
        <begin position="632"/>
        <end position="647"/>
    </location>
</feature>
<feature type="compositionally biased region" description="Polar residues" evidence="1">
    <location>
        <begin position="446"/>
        <end position="463"/>
    </location>
</feature>
<feature type="region of interest" description="Disordered" evidence="1">
    <location>
        <begin position="603"/>
        <end position="666"/>
    </location>
</feature>
<evidence type="ECO:0000313" key="3">
    <source>
        <dbReference type="Proteomes" id="UP001396334"/>
    </source>
</evidence>
<reference evidence="2 3" key="1">
    <citation type="journal article" date="2024" name="G3 (Bethesda)">
        <title>Genome assembly of Hibiscus sabdariffa L. provides insights into metabolisms of medicinal natural products.</title>
        <authorList>
            <person name="Kim T."/>
        </authorList>
    </citation>
    <scope>NUCLEOTIDE SEQUENCE [LARGE SCALE GENOMIC DNA]</scope>
    <source>
        <strain evidence="2">TK-2024</strain>
        <tissue evidence="2">Old leaves</tissue>
    </source>
</reference>
<gene>
    <name evidence="2" type="ORF">V6N11_005300</name>
</gene>
<name>A0ABR2RMH7_9ROSI</name>
<comment type="caution">
    <text evidence="2">The sequence shown here is derived from an EMBL/GenBank/DDBJ whole genome shotgun (WGS) entry which is preliminary data.</text>
</comment>
<dbReference type="Proteomes" id="UP001396334">
    <property type="component" value="Unassembled WGS sequence"/>
</dbReference>
<evidence type="ECO:0000256" key="1">
    <source>
        <dbReference type="SAM" id="MobiDB-lite"/>
    </source>
</evidence>
<feature type="region of interest" description="Disordered" evidence="1">
    <location>
        <begin position="23"/>
        <end position="42"/>
    </location>
</feature>
<feature type="region of interest" description="Disordered" evidence="1">
    <location>
        <begin position="431"/>
        <end position="463"/>
    </location>
</feature>
<accession>A0ABR2RMH7</accession>
<proteinExistence type="predicted"/>